<gene>
    <name evidence="14" type="ORF">GCM10022242_34930</name>
</gene>
<protein>
    <recommendedName>
        <fullName evidence="4 11">Diacylglycerol O-acyltransferase</fullName>
        <ecNumber evidence="4 11">2.3.1.20</ecNumber>
    </recommendedName>
</protein>
<dbReference type="SUPFAM" id="SSF52777">
    <property type="entry name" value="CoA-dependent acyltransferases"/>
    <property type="match status" value="2"/>
</dbReference>
<dbReference type="InterPro" id="IPR023213">
    <property type="entry name" value="CAT-like_dom_sf"/>
</dbReference>
<sequence>MTRRTEAPRMSGGDASFLYLETPSVHMHTLKIAVVEPNPDMTFDNLVAGTVARLRQMPALRRRVVPVPFRLNHPVVVTQRRIDPARHFFRHDLGGDATFRDAEVEIGRIAGTPLDRDVPLWQIHILEGLADGRVVIVGKIHHSLADGNAANAMLGNLTDLRPADGSAGRWEDPAGTTALPSRARLVVEALRDAILQVGLLPRLLLATASGLTSMLRYRRSTTTGVPLPVAHAPRVSFNGPLTPRRSFATVTLPLEALKQVRREQDVTLNDVVLGVVSGALRRWMAEHGERPSASLTAGVPVGLDTGDGGPRLTGNAVSNLFTTLATDVEDPVERLHRISRTTAHAKELNRRLGSSMLTQWSQFAPPAPFSFAVQLWSRYRLTRFHPSAFSAIVSNVPGPRQRISIGGARLSDIFSVGPLVEGIGLNVTVWSYVDRMNFSLLACPDLLPDVDVLASYLPAALDELRGHEPAEHQETA</sequence>
<dbReference type="InterPro" id="IPR009721">
    <property type="entry name" value="O-acyltransferase_WSD1_C"/>
</dbReference>
<evidence type="ECO:0000256" key="4">
    <source>
        <dbReference type="ARBA" id="ARBA00013244"/>
    </source>
</evidence>
<comment type="catalytic activity">
    <reaction evidence="10 11">
        <text>an acyl-CoA + a 1,2-diacyl-sn-glycerol = a triacyl-sn-glycerol + CoA</text>
        <dbReference type="Rhea" id="RHEA:10868"/>
        <dbReference type="ChEBI" id="CHEBI:17815"/>
        <dbReference type="ChEBI" id="CHEBI:57287"/>
        <dbReference type="ChEBI" id="CHEBI:58342"/>
        <dbReference type="ChEBI" id="CHEBI:64615"/>
        <dbReference type="EC" id="2.3.1.20"/>
    </reaction>
</comment>
<reference evidence="15" key="1">
    <citation type="journal article" date="2019" name="Int. J. Syst. Evol. Microbiol.">
        <title>The Global Catalogue of Microorganisms (GCM) 10K type strain sequencing project: providing services to taxonomists for standard genome sequencing and annotation.</title>
        <authorList>
            <consortium name="The Broad Institute Genomics Platform"/>
            <consortium name="The Broad Institute Genome Sequencing Center for Infectious Disease"/>
            <person name="Wu L."/>
            <person name="Ma J."/>
        </authorList>
    </citation>
    <scope>NUCLEOTIDE SEQUENCE [LARGE SCALE GENOMIC DNA]</scope>
    <source>
        <strain evidence="15">JCM 16953</strain>
    </source>
</reference>
<keyword evidence="6 11" id="KW-0808">Transferase</keyword>
<evidence type="ECO:0000256" key="3">
    <source>
        <dbReference type="ARBA" id="ARBA00009587"/>
    </source>
</evidence>
<organism evidence="14 15">
    <name type="scientific">Nocardioides panacisoli</name>
    <dbReference type="NCBI Taxonomy" id="627624"/>
    <lineage>
        <taxon>Bacteria</taxon>
        <taxon>Bacillati</taxon>
        <taxon>Actinomycetota</taxon>
        <taxon>Actinomycetes</taxon>
        <taxon>Propionibacteriales</taxon>
        <taxon>Nocardioidaceae</taxon>
        <taxon>Nocardioides</taxon>
    </lineage>
</organism>
<comment type="pathway">
    <text evidence="1 11">Glycerolipid metabolism; triacylglycerol biosynthesis.</text>
</comment>
<evidence type="ECO:0000256" key="1">
    <source>
        <dbReference type="ARBA" id="ARBA00004771"/>
    </source>
</evidence>
<dbReference type="InterPro" id="IPR014292">
    <property type="entry name" value="Acyl_transf_WS/DGAT"/>
</dbReference>
<keyword evidence="15" id="KW-1185">Reference proteome</keyword>
<evidence type="ECO:0000256" key="5">
    <source>
        <dbReference type="ARBA" id="ARBA00022516"/>
    </source>
</evidence>
<dbReference type="Gene3D" id="3.30.559.30">
    <property type="entry name" value="Nonribosomal peptide synthetase, condensation domain"/>
    <property type="match status" value="1"/>
</dbReference>
<evidence type="ECO:0000259" key="12">
    <source>
        <dbReference type="Pfam" id="PF03007"/>
    </source>
</evidence>
<dbReference type="NCBIfam" id="TIGR02946">
    <property type="entry name" value="acyl_WS_DGAT"/>
    <property type="match status" value="1"/>
</dbReference>
<keyword evidence="9 11" id="KW-0012">Acyltransferase</keyword>
<accession>A0ABP7IZW6</accession>
<evidence type="ECO:0000256" key="8">
    <source>
        <dbReference type="ARBA" id="ARBA00023098"/>
    </source>
</evidence>
<evidence type="ECO:0000259" key="13">
    <source>
        <dbReference type="Pfam" id="PF06974"/>
    </source>
</evidence>
<evidence type="ECO:0000256" key="7">
    <source>
        <dbReference type="ARBA" id="ARBA00022798"/>
    </source>
</evidence>
<dbReference type="PANTHER" id="PTHR31650:SF1">
    <property type="entry name" value="WAX ESTER SYNTHASE_DIACYLGLYCEROL ACYLTRANSFERASE 4-RELATED"/>
    <property type="match status" value="1"/>
</dbReference>
<keyword evidence="7 11" id="KW-0319">Glycerol metabolism</keyword>
<dbReference type="Proteomes" id="UP001501821">
    <property type="component" value="Unassembled WGS sequence"/>
</dbReference>
<dbReference type="Pfam" id="PF03007">
    <property type="entry name" value="WS_DGAT_cat"/>
    <property type="match status" value="1"/>
</dbReference>
<evidence type="ECO:0000256" key="10">
    <source>
        <dbReference type="ARBA" id="ARBA00048109"/>
    </source>
</evidence>
<dbReference type="EC" id="2.3.1.20" evidence="4 11"/>
<dbReference type="InterPro" id="IPR004255">
    <property type="entry name" value="O-acyltransferase_WSD1_N"/>
</dbReference>
<comment type="caution">
    <text evidence="14">The sequence shown here is derived from an EMBL/GenBank/DDBJ whole genome shotgun (WGS) entry which is preliminary data.</text>
</comment>
<evidence type="ECO:0000313" key="15">
    <source>
        <dbReference type="Proteomes" id="UP001501821"/>
    </source>
</evidence>
<dbReference type="EMBL" id="BAABAH010000015">
    <property type="protein sequence ID" value="GAA3830527.1"/>
    <property type="molecule type" value="Genomic_DNA"/>
</dbReference>
<comment type="pathway">
    <text evidence="2">Lipid metabolism.</text>
</comment>
<comment type="similarity">
    <text evidence="3 11">Belongs to the long-chain O-acyltransferase family.</text>
</comment>
<evidence type="ECO:0000313" key="14">
    <source>
        <dbReference type="EMBL" id="GAA3830527.1"/>
    </source>
</evidence>
<dbReference type="Gene3D" id="3.30.559.10">
    <property type="entry name" value="Chloramphenicol acetyltransferase-like domain"/>
    <property type="match status" value="1"/>
</dbReference>
<evidence type="ECO:0000256" key="2">
    <source>
        <dbReference type="ARBA" id="ARBA00005189"/>
    </source>
</evidence>
<keyword evidence="8 11" id="KW-0443">Lipid metabolism</keyword>
<feature type="domain" description="O-acyltransferase WSD1 C-terminal" evidence="13">
    <location>
        <begin position="314"/>
        <end position="464"/>
    </location>
</feature>
<evidence type="ECO:0000256" key="9">
    <source>
        <dbReference type="ARBA" id="ARBA00023315"/>
    </source>
</evidence>
<dbReference type="PANTHER" id="PTHR31650">
    <property type="entry name" value="O-ACYLTRANSFERASE (WSD1-LIKE) FAMILY PROTEIN"/>
    <property type="match status" value="1"/>
</dbReference>
<feature type="domain" description="O-acyltransferase WSD1-like N-terminal" evidence="12">
    <location>
        <begin position="10"/>
        <end position="272"/>
    </location>
</feature>
<proteinExistence type="inferred from homology"/>
<dbReference type="InterPro" id="IPR045034">
    <property type="entry name" value="O-acyltransferase_WSD1-like"/>
</dbReference>
<dbReference type="RefSeq" id="WP_344777835.1">
    <property type="nucleotide sequence ID" value="NZ_BAABAH010000015.1"/>
</dbReference>
<evidence type="ECO:0000256" key="6">
    <source>
        <dbReference type="ARBA" id="ARBA00022679"/>
    </source>
</evidence>
<name>A0ABP7IZW6_9ACTN</name>
<evidence type="ECO:0000256" key="11">
    <source>
        <dbReference type="RuleBase" id="RU361241"/>
    </source>
</evidence>
<keyword evidence="5 11" id="KW-0444">Lipid biosynthesis</keyword>
<dbReference type="Pfam" id="PF06974">
    <property type="entry name" value="WS_DGAT_C"/>
    <property type="match status" value="1"/>
</dbReference>